<evidence type="ECO:0000313" key="1">
    <source>
        <dbReference type="EMBL" id="KAE9609170.1"/>
    </source>
</evidence>
<keyword evidence="2" id="KW-1185">Reference proteome</keyword>
<proteinExistence type="predicted"/>
<gene>
    <name evidence="1" type="ORF">Lalb_Chr08g0243381</name>
</gene>
<dbReference type="OrthoDB" id="185373at2759"/>
<protein>
    <submittedName>
        <fullName evidence="1">Putative tetratricopeptide-like helical domain-containing protein</fullName>
    </submittedName>
</protein>
<accession>A0A6A4Q5Y7</accession>
<evidence type="ECO:0000313" key="2">
    <source>
        <dbReference type="Proteomes" id="UP000447434"/>
    </source>
</evidence>
<comment type="caution">
    <text evidence="1">The sequence shown here is derived from an EMBL/GenBank/DDBJ whole genome shotgun (WGS) entry which is preliminary data.</text>
</comment>
<sequence>MRVDYHIVPEIENCRCLVDLLGRSGCLDRVLDTILKLLKLEPQEYGNYVLLANIMQKLESGKVYQILGTHKK</sequence>
<dbReference type="EMBL" id="WOCE01000008">
    <property type="protein sequence ID" value="KAE9609170.1"/>
    <property type="molecule type" value="Genomic_DNA"/>
</dbReference>
<reference evidence="2" key="1">
    <citation type="journal article" date="2020" name="Nat. Commun.">
        <title>Genome sequence of the cluster root forming white lupin.</title>
        <authorList>
            <person name="Hufnagel B."/>
            <person name="Marques A."/>
            <person name="Soriano A."/>
            <person name="Marques L."/>
            <person name="Divol F."/>
            <person name="Doumas P."/>
            <person name="Sallet E."/>
            <person name="Mancinotti D."/>
            <person name="Carrere S."/>
            <person name="Marande W."/>
            <person name="Arribat S."/>
            <person name="Keller J."/>
            <person name="Huneau C."/>
            <person name="Blein T."/>
            <person name="Aime D."/>
            <person name="Laguerre M."/>
            <person name="Taylor J."/>
            <person name="Schubert V."/>
            <person name="Nelson M."/>
            <person name="Geu-Flores F."/>
            <person name="Crespi M."/>
            <person name="Gallardo-Guerrero K."/>
            <person name="Delaux P.-M."/>
            <person name="Salse J."/>
            <person name="Berges H."/>
            <person name="Guyot R."/>
            <person name="Gouzy J."/>
            <person name="Peret B."/>
        </authorList>
    </citation>
    <scope>NUCLEOTIDE SEQUENCE [LARGE SCALE GENOMIC DNA]</scope>
    <source>
        <strain evidence="2">cv. Amiga</strain>
    </source>
</reference>
<organism evidence="1 2">
    <name type="scientific">Lupinus albus</name>
    <name type="common">White lupine</name>
    <name type="synonym">Lupinus termis</name>
    <dbReference type="NCBI Taxonomy" id="3870"/>
    <lineage>
        <taxon>Eukaryota</taxon>
        <taxon>Viridiplantae</taxon>
        <taxon>Streptophyta</taxon>
        <taxon>Embryophyta</taxon>
        <taxon>Tracheophyta</taxon>
        <taxon>Spermatophyta</taxon>
        <taxon>Magnoliopsida</taxon>
        <taxon>eudicotyledons</taxon>
        <taxon>Gunneridae</taxon>
        <taxon>Pentapetalae</taxon>
        <taxon>rosids</taxon>
        <taxon>fabids</taxon>
        <taxon>Fabales</taxon>
        <taxon>Fabaceae</taxon>
        <taxon>Papilionoideae</taxon>
        <taxon>50 kb inversion clade</taxon>
        <taxon>genistoids sensu lato</taxon>
        <taxon>core genistoids</taxon>
        <taxon>Genisteae</taxon>
        <taxon>Lupinus</taxon>
    </lineage>
</organism>
<name>A0A6A4Q5Y7_LUPAL</name>
<dbReference type="Proteomes" id="UP000447434">
    <property type="component" value="Chromosome 8"/>
</dbReference>
<dbReference type="AlphaFoldDB" id="A0A6A4Q5Y7"/>